<dbReference type="FunFam" id="3.30.1330.40:FF:000001">
    <property type="entry name" value="L-PSP family endoribonuclease"/>
    <property type="match status" value="1"/>
</dbReference>
<dbReference type="GeneID" id="27318321"/>
<comment type="similarity">
    <text evidence="1">Belongs to the RutC family.</text>
</comment>
<dbReference type="SUPFAM" id="SSF55298">
    <property type="entry name" value="YjgF-like"/>
    <property type="match status" value="1"/>
</dbReference>
<accession>A0A0D2ACG3</accession>
<dbReference type="STRING" id="212818.A0A0D2ACG3"/>
<dbReference type="Pfam" id="PF01042">
    <property type="entry name" value="Ribonuc_L-PSP"/>
    <property type="match status" value="1"/>
</dbReference>
<dbReference type="InterPro" id="IPR006175">
    <property type="entry name" value="YjgF/YER057c/UK114"/>
</dbReference>
<dbReference type="Gene3D" id="3.30.1330.40">
    <property type="entry name" value="RutC-like"/>
    <property type="match status" value="1"/>
</dbReference>
<dbReference type="PANTHER" id="PTHR11803">
    <property type="entry name" value="2-IMINOBUTANOATE/2-IMINOPROPANOATE DEAMINASE RIDA"/>
    <property type="match status" value="1"/>
</dbReference>
<evidence type="ECO:0000313" key="3">
    <source>
        <dbReference type="Proteomes" id="UP000054302"/>
    </source>
</evidence>
<evidence type="ECO:0000313" key="2">
    <source>
        <dbReference type="EMBL" id="KIV96638.1"/>
    </source>
</evidence>
<dbReference type="EMBL" id="KN847520">
    <property type="protein sequence ID" value="KIV96638.1"/>
    <property type="molecule type" value="Genomic_DNA"/>
</dbReference>
<organism evidence="2 3">
    <name type="scientific">Exophiala mesophila</name>
    <name type="common">Black yeast-like fungus</name>
    <dbReference type="NCBI Taxonomy" id="212818"/>
    <lineage>
        <taxon>Eukaryota</taxon>
        <taxon>Fungi</taxon>
        <taxon>Dikarya</taxon>
        <taxon>Ascomycota</taxon>
        <taxon>Pezizomycotina</taxon>
        <taxon>Eurotiomycetes</taxon>
        <taxon>Chaetothyriomycetidae</taxon>
        <taxon>Chaetothyriales</taxon>
        <taxon>Herpotrichiellaceae</taxon>
        <taxon>Exophiala</taxon>
    </lineage>
</organism>
<protein>
    <submittedName>
        <fullName evidence="2">Uncharacterized protein</fullName>
    </submittedName>
</protein>
<dbReference type="GO" id="GO:0005829">
    <property type="term" value="C:cytosol"/>
    <property type="evidence" value="ECO:0007669"/>
    <property type="project" value="TreeGrafter"/>
</dbReference>
<dbReference type="InterPro" id="IPR006056">
    <property type="entry name" value="RidA"/>
</dbReference>
<dbReference type="RefSeq" id="XP_016228212.1">
    <property type="nucleotide sequence ID" value="XM_016364563.1"/>
</dbReference>
<reference evidence="2 3" key="1">
    <citation type="submission" date="2015-01" db="EMBL/GenBank/DDBJ databases">
        <title>The Genome Sequence of Exophiala mesophila CBS40295.</title>
        <authorList>
            <consortium name="The Broad Institute Genomics Platform"/>
            <person name="Cuomo C."/>
            <person name="de Hoog S."/>
            <person name="Gorbushina A."/>
            <person name="Stielow B."/>
            <person name="Teixiera M."/>
            <person name="Abouelleil A."/>
            <person name="Chapman S.B."/>
            <person name="Priest M."/>
            <person name="Young S.K."/>
            <person name="Wortman J."/>
            <person name="Nusbaum C."/>
            <person name="Birren B."/>
        </authorList>
    </citation>
    <scope>NUCLEOTIDE SEQUENCE [LARGE SCALE GENOMIC DNA]</scope>
    <source>
        <strain evidence="2 3">CBS 40295</strain>
    </source>
</reference>
<dbReference type="AlphaFoldDB" id="A0A0D2ACG3"/>
<dbReference type="OrthoDB" id="309640at2759"/>
<gene>
    <name evidence="2" type="ORF">PV10_00476</name>
</gene>
<dbReference type="GO" id="GO:0005739">
    <property type="term" value="C:mitochondrion"/>
    <property type="evidence" value="ECO:0007669"/>
    <property type="project" value="TreeGrafter"/>
</dbReference>
<dbReference type="VEuPathDB" id="FungiDB:PV10_00476"/>
<dbReference type="PANTHER" id="PTHR11803:SF42">
    <property type="entry name" value="MMF1"/>
    <property type="match status" value="1"/>
</dbReference>
<name>A0A0D2ACG3_EXOME</name>
<dbReference type="OMA" id="VKTNVFI"/>
<sequence length="126" mass="13495">MAPKQVVESDKGLKSPLLSQAIVHNGTVYVSGNVGLDIAANKIVEGSTYDRSVQALKNIEVVLQEAGSSLSNLVKVNIYITSMENYAAVNKAYLELIPDPKPARTCVAVKELPFGTDVEIEAIAHL</sequence>
<dbReference type="NCBIfam" id="TIGR00004">
    <property type="entry name" value="Rid family detoxifying hydrolase"/>
    <property type="match status" value="1"/>
</dbReference>
<dbReference type="HOGENOM" id="CLU_100715_7_2_1"/>
<dbReference type="InterPro" id="IPR035959">
    <property type="entry name" value="RutC-like_sf"/>
</dbReference>
<dbReference type="Proteomes" id="UP000054302">
    <property type="component" value="Unassembled WGS sequence"/>
</dbReference>
<proteinExistence type="inferred from homology"/>
<dbReference type="CDD" id="cd00448">
    <property type="entry name" value="YjgF_YER057c_UK114_family"/>
    <property type="match status" value="1"/>
</dbReference>
<evidence type="ECO:0000256" key="1">
    <source>
        <dbReference type="ARBA" id="ARBA00010552"/>
    </source>
</evidence>
<keyword evidence="3" id="KW-1185">Reference proteome</keyword>
<dbReference type="GO" id="GO:0019239">
    <property type="term" value="F:deaminase activity"/>
    <property type="evidence" value="ECO:0007669"/>
    <property type="project" value="TreeGrafter"/>
</dbReference>